<evidence type="ECO:0000313" key="2">
    <source>
        <dbReference type="EMBL" id="MQM21300.1"/>
    </source>
</evidence>
<organism evidence="2 3">
    <name type="scientific">Colocasia esculenta</name>
    <name type="common">Wild taro</name>
    <name type="synonym">Arum esculentum</name>
    <dbReference type="NCBI Taxonomy" id="4460"/>
    <lineage>
        <taxon>Eukaryota</taxon>
        <taxon>Viridiplantae</taxon>
        <taxon>Streptophyta</taxon>
        <taxon>Embryophyta</taxon>
        <taxon>Tracheophyta</taxon>
        <taxon>Spermatophyta</taxon>
        <taxon>Magnoliopsida</taxon>
        <taxon>Liliopsida</taxon>
        <taxon>Araceae</taxon>
        <taxon>Aroideae</taxon>
        <taxon>Colocasieae</taxon>
        <taxon>Colocasia</taxon>
    </lineage>
</organism>
<reference evidence="2" key="1">
    <citation type="submission" date="2017-07" db="EMBL/GenBank/DDBJ databases">
        <title>Taro Niue Genome Assembly and Annotation.</title>
        <authorList>
            <person name="Atibalentja N."/>
            <person name="Keating K."/>
            <person name="Fields C.J."/>
        </authorList>
    </citation>
    <scope>NUCLEOTIDE SEQUENCE</scope>
    <source>
        <strain evidence="2">Niue_2</strain>
        <tissue evidence="2">Leaf</tissue>
    </source>
</reference>
<feature type="region of interest" description="Disordered" evidence="1">
    <location>
        <begin position="1"/>
        <end position="44"/>
    </location>
</feature>
<evidence type="ECO:0000256" key="1">
    <source>
        <dbReference type="SAM" id="MobiDB-lite"/>
    </source>
</evidence>
<dbReference type="AlphaFoldDB" id="A0A843XQE0"/>
<evidence type="ECO:0000313" key="3">
    <source>
        <dbReference type="Proteomes" id="UP000652761"/>
    </source>
</evidence>
<feature type="region of interest" description="Disordered" evidence="1">
    <location>
        <begin position="81"/>
        <end position="102"/>
    </location>
</feature>
<dbReference type="Proteomes" id="UP000652761">
    <property type="component" value="Unassembled WGS sequence"/>
</dbReference>
<gene>
    <name evidence="2" type="ORF">Taro_054338</name>
</gene>
<protein>
    <submittedName>
        <fullName evidence="2">Uncharacterized protein</fullName>
    </submittedName>
</protein>
<proteinExistence type="predicted"/>
<comment type="caution">
    <text evidence="2">The sequence shown here is derived from an EMBL/GenBank/DDBJ whole genome shotgun (WGS) entry which is preliminary data.</text>
</comment>
<name>A0A843XQE0_COLES</name>
<keyword evidence="3" id="KW-1185">Reference proteome</keyword>
<dbReference type="EMBL" id="NMUH01010836">
    <property type="protein sequence ID" value="MQM21300.1"/>
    <property type="molecule type" value="Genomic_DNA"/>
</dbReference>
<accession>A0A843XQE0</accession>
<sequence>MQGWHSRVGWLGRTQPIPTRVGSDPQIRPTPMESGRSWIGQTPFPDRLAVPEPCSVLKLQKNPPPPLGRPCAFYREWRETPSRSFEDPSRASGERQRECERGAVGREEAYDLLLLSSSSLGQQRAEEAAMAVA</sequence>